<feature type="compositionally biased region" description="Basic and acidic residues" evidence="8">
    <location>
        <begin position="224"/>
        <end position="234"/>
    </location>
</feature>
<evidence type="ECO:0000313" key="10">
    <source>
        <dbReference type="EMBL" id="KAK9697272.1"/>
    </source>
</evidence>
<dbReference type="GO" id="GO:0006364">
    <property type="term" value="P:rRNA processing"/>
    <property type="evidence" value="ECO:0007669"/>
    <property type="project" value="TreeGrafter"/>
</dbReference>
<keyword evidence="6" id="KW-0539">Nucleus</keyword>
<dbReference type="GO" id="GO:0000122">
    <property type="term" value="P:negative regulation of transcription by RNA polymerase II"/>
    <property type="evidence" value="ECO:0007669"/>
    <property type="project" value="TreeGrafter"/>
</dbReference>
<keyword evidence="5" id="KW-0862">Zinc</keyword>
<keyword evidence="11" id="KW-1185">Reference proteome</keyword>
<evidence type="ECO:0000259" key="9">
    <source>
        <dbReference type="SMART" id="SM00451"/>
    </source>
</evidence>
<dbReference type="InterPro" id="IPR014898">
    <property type="entry name" value="Znf_C2H2_LYAR"/>
</dbReference>
<keyword evidence="4 7" id="KW-0863">Zinc-finger</keyword>
<evidence type="ECO:0000313" key="11">
    <source>
        <dbReference type="Proteomes" id="UP001443914"/>
    </source>
</evidence>
<comment type="caution">
    <text evidence="10">The sequence shown here is derived from an EMBL/GenBank/DDBJ whole genome shotgun (WGS) entry which is preliminary data.</text>
</comment>
<dbReference type="InterPro" id="IPR003604">
    <property type="entry name" value="Matrin/U1-like-C_Znf_C2H2"/>
</dbReference>
<dbReference type="GO" id="GO:0003677">
    <property type="term" value="F:DNA binding"/>
    <property type="evidence" value="ECO:0007669"/>
    <property type="project" value="InterPro"/>
</dbReference>
<evidence type="ECO:0000256" key="6">
    <source>
        <dbReference type="ARBA" id="ARBA00023242"/>
    </source>
</evidence>
<keyword evidence="2" id="KW-0479">Metal-binding</keyword>
<dbReference type="Pfam" id="PF08790">
    <property type="entry name" value="zf-LYAR"/>
    <property type="match status" value="1"/>
</dbReference>
<feature type="region of interest" description="Disordered" evidence="8">
    <location>
        <begin position="212"/>
        <end position="259"/>
    </location>
</feature>
<dbReference type="InterPro" id="IPR039999">
    <property type="entry name" value="LYAR"/>
</dbReference>
<feature type="compositionally biased region" description="Basic and acidic residues" evidence="8">
    <location>
        <begin position="150"/>
        <end position="163"/>
    </location>
</feature>
<evidence type="ECO:0000256" key="4">
    <source>
        <dbReference type="ARBA" id="ARBA00022771"/>
    </source>
</evidence>
<dbReference type="InterPro" id="IPR036236">
    <property type="entry name" value="Znf_C2H2_sf"/>
</dbReference>
<evidence type="ECO:0000256" key="8">
    <source>
        <dbReference type="SAM" id="MobiDB-lite"/>
    </source>
</evidence>
<evidence type="ECO:0000256" key="5">
    <source>
        <dbReference type="ARBA" id="ARBA00022833"/>
    </source>
</evidence>
<dbReference type="Gene3D" id="3.30.160.60">
    <property type="entry name" value="Classic Zinc Finger"/>
    <property type="match status" value="1"/>
</dbReference>
<keyword evidence="3" id="KW-0677">Repeat</keyword>
<gene>
    <name evidence="10" type="ORF">RND81_08G026200</name>
</gene>
<dbReference type="SMART" id="SM00451">
    <property type="entry name" value="ZnF_U1"/>
    <property type="match status" value="1"/>
</dbReference>
<protein>
    <recommendedName>
        <fullName evidence="9">U1-type domain-containing protein</fullName>
    </recommendedName>
</protein>
<dbReference type="Gene3D" id="3.30.1490.490">
    <property type="match status" value="1"/>
</dbReference>
<dbReference type="InterPro" id="IPR058719">
    <property type="entry name" value="WHD_LYAR"/>
</dbReference>
<comment type="subcellular location">
    <subcellularLocation>
        <location evidence="1">Nucleus</location>
    </subcellularLocation>
</comment>
<feature type="compositionally biased region" description="Basic and acidic residues" evidence="8">
    <location>
        <begin position="240"/>
        <end position="259"/>
    </location>
</feature>
<dbReference type="Pfam" id="PF25879">
    <property type="entry name" value="WHD_LYAR"/>
    <property type="match status" value="1"/>
</dbReference>
<evidence type="ECO:0000256" key="1">
    <source>
        <dbReference type="ARBA" id="ARBA00004123"/>
    </source>
</evidence>
<feature type="region of interest" description="Disordered" evidence="8">
    <location>
        <begin position="127"/>
        <end position="178"/>
    </location>
</feature>
<dbReference type="GO" id="GO:0005730">
    <property type="term" value="C:nucleolus"/>
    <property type="evidence" value="ECO:0007669"/>
    <property type="project" value="TreeGrafter"/>
</dbReference>
<dbReference type="Pfam" id="PF12874">
    <property type="entry name" value="zf-met"/>
    <property type="match status" value="1"/>
</dbReference>
<evidence type="ECO:0000256" key="7">
    <source>
        <dbReference type="PROSITE-ProRule" id="PRU01145"/>
    </source>
</evidence>
<dbReference type="AlphaFoldDB" id="A0AAW1J2Q2"/>
<dbReference type="GO" id="GO:0008270">
    <property type="term" value="F:zinc ion binding"/>
    <property type="evidence" value="ECO:0007669"/>
    <property type="project" value="UniProtKB-KW"/>
</dbReference>
<reference evidence="10" key="1">
    <citation type="submission" date="2024-03" db="EMBL/GenBank/DDBJ databases">
        <title>WGS assembly of Saponaria officinalis var. Norfolk2.</title>
        <authorList>
            <person name="Jenkins J."/>
            <person name="Shu S."/>
            <person name="Grimwood J."/>
            <person name="Barry K."/>
            <person name="Goodstein D."/>
            <person name="Schmutz J."/>
            <person name="Leebens-Mack J."/>
            <person name="Osbourn A."/>
        </authorList>
    </citation>
    <scope>NUCLEOTIDE SEQUENCE [LARGE SCALE GENOMIC DNA]</scope>
    <source>
        <strain evidence="10">JIC</strain>
    </source>
</reference>
<dbReference type="PROSITE" id="PS51804">
    <property type="entry name" value="ZF_C2HC_LYAR"/>
    <property type="match status" value="2"/>
</dbReference>
<sequence length="330" mass="35757">MVWFQCEACGEELKKPKLPNHFRQCSAYKLSCIDCGVTFDKQSVQSHTQCISEAEKYGPKGQVATANGSAAKPKQEKPKPDVDINVGLSNRHPWFCSLCNAKATSQQALLLHGDGKKHRAKVRAYLAKQQPSEAAVPKSNDSADGNAKTEALDDKSVTDKKENISSNGALGKENSSAENGIISAKKRKADTTDDGVIDKGLNGLGNGIADQAGVQEKPKKQKKAKLEPKVKGAESKIPNHKAETEVEKDEAGARNDSAKKKIKWKKLISSALKTAPNGALKMKKLRKLVLKNLRESGIDVDDTNFSDTLENKVNSSSKFTVDGKYVRLAA</sequence>
<dbReference type="InterPro" id="IPR013087">
    <property type="entry name" value="Znf_C2H2_type"/>
</dbReference>
<dbReference type="PANTHER" id="PTHR13100:SF10">
    <property type="entry name" value="CELL GROWTH-REGULATING NUCLEOLAR PROTEIN"/>
    <property type="match status" value="1"/>
</dbReference>
<feature type="compositionally biased region" description="Polar residues" evidence="8">
    <location>
        <begin position="164"/>
        <end position="178"/>
    </location>
</feature>
<accession>A0AAW1J2Q2</accession>
<feature type="compositionally biased region" description="Basic and acidic residues" evidence="8">
    <location>
        <begin position="73"/>
        <end position="82"/>
    </location>
</feature>
<dbReference type="PANTHER" id="PTHR13100">
    <property type="entry name" value="CELL GROWTH-REGULATING NUCLEOLAR PROTEIN LYAR"/>
    <property type="match status" value="1"/>
</dbReference>
<feature type="region of interest" description="Disordered" evidence="8">
    <location>
        <begin position="61"/>
        <end position="84"/>
    </location>
</feature>
<organism evidence="10 11">
    <name type="scientific">Saponaria officinalis</name>
    <name type="common">Common soapwort</name>
    <name type="synonym">Lychnis saponaria</name>
    <dbReference type="NCBI Taxonomy" id="3572"/>
    <lineage>
        <taxon>Eukaryota</taxon>
        <taxon>Viridiplantae</taxon>
        <taxon>Streptophyta</taxon>
        <taxon>Embryophyta</taxon>
        <taxon>Tracheophyta</taxon>
        <taxon>Spermatophyta</taxon>
        <taxon>Magnoliopsida</taxon>
        <taxon>eudicotyledons</taxon>
        <taxon>Gunneridae</taxon>
        <taxon>Pentapetalae</taxon>
        <taxon>Caryophyllales</taxon>
        <taxon>Caryophyllaceae</taxon>
        <taxon>Caryophylleae</taxon>
        <taxon>Saponaria</taxon>
    </lineage>
</organism>
<name>A0AAW1J2Q2_SAPOF</name>
<dbReference type="SUPFAM" id="SSF57667">
    <property type="entry name" value="beta-beta-alpha zinc fingers"/>
    <property type="match status" value="3"/>
</dbReference>
<proteinExistence type="predicted"/>
<dbReference type="Proteomes" id="UP001443914">
    <property type="component" value="Unassembled WGS sequence"/>
</dbReference>
<evidence type="ECO:0000256" key="3">
    <source>
        <dbReference type="ARBA" id="ARBA00022737"/>
    </source>
</evidence>
<evidence type="ECO:0000256" key="2">
    <source>
        <dbReference type="ARBA" id="ARBA00022723"/>
    </source>
</evidence>
<dbReference type="EMBL" id="JBDFQZ010000008">
    <property type="protein sequence ID" value="KAK9697272.1"/>
    <property type="molecule type" value="Genomic_DNA"/>
</dbReference>
<feature type="domain" description="U1-type" evidence="9">
    <location>
        <begin position="91"/>
        <end position="125"/>
    </location>
</feature>
<dbReference type="FunFam" id="3.30.1490.490:FF:000001">
    <property type="entry name" value="cell growth-regulating nucleolar protein-like"/>
    <property type="match status" value="1"/>
</dbReference>